<dbReference type="PROSITE" id="PS51030">
    <property type="entry name" value="NUCLEAR_REC_DBD_2"/>
    <property type="match status" value="1"/>
</dbReference>
<keyword evidence="7 9" id="KW-0675">Receptor</keyword>
<dbReference type="PANTHER" id="PTHR24082">
    <property type="entry name" value="NUCLEAR HORMONE RECEPTOR"/>
    <property type="match status" value="1"/>
</dbReference>
<comment type="subcellular location">
    <subcellularLocation>
        <location evidence="9">Nucleus</location>
    </subcellularLocation>
</comment>
<dbReference type="PANTHER" id="PTHR24082:SF283">
    <property type="entry name" value="NUCLEAR HORMONE RECEPTOR HR96"/>
    <property type="match status" value="1"/>
</dbReference>
<dbReference type="InterPro" id="IPR001628">
    <property type="entry name" value="Znf_hrmn_rcpt"/>
</dbReference>
<evidence type="ECO:0000256" key="2">
    <source>
        <dbReference type="ARBA" id="ARBA00022771"/>
    </source>
</evidence>
<evidence type="ECO:0000256" key="3">
    <source>
        <dbReference type="ARBA" id="ARBA00022833"/>
    </source>
</evidence>
<dbReference type="GO" id="GO:0008270">
    <property type="term" value="F:zinc ion binding"/>
    <property type="evidence" value="ECO:0007669"/>
    <property type="project" value="UniProtKB-KW"/>
</dbReference>
<dbReference type="Pfam" id="PF00105">
    <property type="entry name" value="zf-C4"/>
    <property type="match status" value="1"/>
</dbReference>
<dbReference type="GO" id="GO:0004879">
    <property type="term" value="F:nuclear receptor activity"/>
    <property type="evidence" value="ECO:0007669"/>
    <property type="project" value="TreeGrafter"/>
</dbReference>
<evidence type="ECO:0000256" key="1">
    <source>
        <dbReference type="ARBA" id="ARBA00022723"/>
    </source>
</evidence>
<dbReference type="Gene3D" id="3.30.50.10">
    <property type="entry name" value="Erythroid Transcription Factor GATA-1, subunit A"/>
    <property type="match status" value="1"/>
</dbReference>
<evidence type="ECO:0000256" key="5">
    <source>
        <dbReference type="ARBA" id="ARBA00023125"/>
    </source>
</evidence>
<dbReference type="GO" id="GO:0000978">
    <property type="term" value="F:RNA polymerase II cis-regulatory region sequence-specific DNA binding"/>
    <property type="evidence" value="ECO:0007669"/>
    <property type="project" value="TreeGrafter"/>
</dbReference>
<sequence>MCAKMQEPNYYFCQSSTLQTTTQGKERHPFMATAIPGPGPAGQGLGGVPSYMDYECYDYKPSSDSEYYGAVGGDQNKREQKRRPKPKDGSQLVCGVCGDKALGYNFDAITCESCKAFFRRNALKSKMFAGMGTGSSATLNSNVFTCSFDGNCKLDTHTRKFCSGCRLKKCFDIGMKKDWILSEDQLAKRRQKPKGPGPAEVRTKQRKTSLDEYQNPTSNMEVTSNYMMEDQSSNKSSEGSSSPFKCEMEEDNMPIPLDEEIQKEIENLEYQYKLVFDTPYSDDQIDKLTSSPKSPNDLFNMTDLFVRRLIRFAKHIPEFKTLAQEDQIHLLKGGIMEIMVLRSAMGFDSSQMGWKVKGQSIGEKTIGPQMIQNTLGNGMYIEHIKFVMSLNQLTHANRTIMTLLFVIELFSSDRPNVKNKELVSQGQEKFSTWLKAYLESLHPLTEARSLYPKLLMKLLDVRSLGESSAQMAAHLDITRLEPLLVEVFSLQK</sequence>
<feature type="domain" description="Nuclear receptor" evidence="11">
    <location>
        <begin position="91"/>
        <end position="182"/>
    </location>
</feature>
<name>A0A210R532_MIZYE</name>
<dbReference type="AlphaFoldDB" id="A0A210R532"/>
<dbReference type="InterPro" id="IPR001723">
    <property type="entry name" value="Nuclear_hrmn_rcpt"/>
</dbReference>
<dbReference type="OrthoDB" id="6352325at2759"/>
<dbReference type="Gene3D" id="1.10.565.10">
    <property type="entry name" value="Retinoid X Receptor"/>
    <property type="match status" value="1"/>
</dbReference>
<evidence type="ECO:0000256" key="10">
    <source>
        <dbReference type="SAM" id="MobiDB-lite"/>
    </source>
</evidence>
<evidence type="ECO:0000256" key="9">
    <source>
        <dbReference type="RuleBase" id="RU004334"/>
    </source>
</evidence>
<keyword evidence="3 9" id="KW-0862">Zinc</keyword>
<keyword evidence="4 9" id="KW-0805">Transcription regulation</keyword>
<accession>A0A210R532</accession>
<organism evidence="13 14">
    <name type="scientific">Mizuhopecten yessoensis</name>
    <name type="common">Japanese scallop</name>
    <name type="synonym">Patinopecten yessoensis</name>
    <dbReference type="NCBI Taxonomy" id="6573"/>
    <lineage>
        <taxon>Eukaryota</taxon>
        <taxon>Metazoa</taxon>
        <taxon>Spiralia</taxon>
        <taxon>Lophotrochozoa</taxon>
        <taxon>Mollusca</taxon>
        <taxon>Bivalvia</taxon>
        <taxon>Autobranchia</taxon>
        <taxon>Pteriomorphia</taxon>
        <taxon>Pectinida</taxon>
        <taxon>Pectinoidea</taxon>
        <taxon>Pectinidae</taxon>
        <taxon>Mizuhopecten</taxon>
    </lineage>
</organism>
<dbReference type="GO" id="GO:0030154">
    <property type="term" value="P:cell differentiation"/>
    <property type="evidence" value="ECO:0007669"/>
    <property type="project" value="TreeGrafter"/>
</dbReference>
<evidence type="ECO:0000256" key="6">
    <source>
        <dbReference type="ARBA" id="ARBA00023163"/>
    </source>
</evidence>
<dbReference type="PROSITE" id="PS51843">
    <property type="entry name" value="NR_LBD"/>
    <property type="match status" value="1"/>
</dbReference>
<evidence type="ECO:0000313" key="13">
    <source>
        <dbReference type="EMBL" id="OWF56130.1"/>
    </source>
</evidence>
<dbReference type="SMART" id="SM00430">
    <property type="entry name" value="HOLI"/>
    <property type="match status" value="1"/>
</dbReference>
<feature type="region of interest" description="Disordered" evidence="10">
    <location>
        <begin position="186"/>
        <end position="223"/>
    </location>
</feature>
<dbReference type="SUPFAM" id="SSF57716">
    <property type="entry name" value="Glucocorticoid receptor-like (DNA-binding domain)"/>
    <property type="match status" value="1"/>
</dbReference>
<dbReference type="GO" id="GO:0005634">
    <property type="term" value="C:nucleus"/>
    <property type="evidence" value="ECO:0007669"/>
    <property type="project" value="UniProtKB-SubCell"/>
</dbReference>
<keyword evidence="8 9" id="KW-0539">Nucleus</keyword>
<evidence type="ECO:0000256" key="7">
    <source>
        <dbReference type="ARBA" id="ARBA00023170"/>
    </source>
</evidence>
<dbReference type="InterPro" id="IPR035500">
    <property type="entry name" value="NHR-like_dom_sf"/>
</dbReference>
<gene>
    <name evidence="13" type="ORF">KP79_PYT16878</name>
</gene>
<keyword evidence="5 9" id="KW-0238">DNA-binding</keyword>
<dbReference type="GO" id="GO:0000122">
    <property type="term" value="P:negative regulation of transcription by RNA polymerase II"/>
    <property type="evidence" value="ECO:0007669"/>
    <property type="project" value="TreeGrafter"/>
</dbReference>
<evidence type="ECO:0000259" key="12">
    <source>
        <dbReference type="PROSITE" id="PS51843"/>
    </source>
</evidence>
<comment type="caution">
    <text evidence="13">The sequence shown here is derived from an EMBL/GenBank/DDBJ whole genome shotgun (WGS) entry which is preliminary data.</text>
</comment>
<dbReference type="SMART" id="SM00399">
    <property type="entry name" value="ZnF_C4"/>
    <property type="match status" value="1"/>
</dbReference>
<feature type="domain" description="NR LBD" evidence="12">
    <location>
        <begin position="260"/>
        <end position="492"/>
    </location>
</feature>
<keyword evidence="1 9" id="KW-0479">Metal-binding</keyword>
<dbReference type="PRINTS" id="PR00398">
    <property type="entry name" value="STRDHORMONER"/>
</dbReference>
<dbReference type="Pfam" id="PF00104">
    <property type="entry name" value="Hormone_recep"/>
    <property type="match status" value="1"/>
</dbReference>
<dbReference type="GO" id="GO:0045944">
    <property type="term" value="P:positive regulation of transcription by RNA polymerase II"/>
    <property type="evidence" value="ECO:0007669"/>
    <property type="project" value="TreeGrafter"/>
</dbReference>
<feature type="compositionally biased region" description="Polar residues" evidence="10">
    <location>
        <begin position="211"/>
        <end position="223"/>
    </location>
</feature>
<dbReference type="EMBL" id="NEDP02000306">
    <property type="protein sequence ID" value="OWF56130.1"/>
    <property type="molecule type" value="Genomic_DNA"/>
</dbReference>
<dbReference type="STRING" id="6573.A0A210R532"/>
<dbReference type="Proteomes" id="UP000242188">
    <property type="component" value="Unassembled WGS sequence"/>
</dbReference>
<reference evidence="13 14" key="1">
    <citation type="journal article" date="2017" name="Nat. Ecol. Evol.">
        <title>Scallop genome provides insights into evolution of bilaterian karyotype and development.</title>
        <authorList>
            <person name="Wang S."/>
            <person name="Zhang J."/>
            <person name="Jiao W."/>
            <person name="Li J."/>
            <person name="Xun X."/>
            <person name="Sun Y."/>
            <person name="Guo X."/>
            <person name="Huan P."/>
            <person name="Dong B."/>
            <person name="Zhang L."/>
            <person name="Hu X."/>
            <person name="Sun X."/>
            <person name="Wang J."/>
            <person name="Zhao C."/>
            <person name="Wang Y."/>
            <person name="Wang D."/>
            <person name="Huang X."/>
            <person name="Wang R."/>
            <person name="Lv J."/>
            <person name="Li Y."/>
            <person name="Zhang Z."/>
            <person name="Liu B."/>
            <person name="Lu W."/>
            <person name="Hui Y."/>
            <person name="Liang J."/>
            <person name="Zhou Z."/>
            <person name="Hou R."/>
            <person name="Li X."/>
            <person name="Liu Y."/>
            <person name="Li H."/>
            <person name="Ning X."/>
            <person name="Lin Y."/>
            <person name="Zhao L."/>
            <person name="Xing Q."/>
            <person name="Dou J."/>
            <person name="Li Y."/>
            <person name="Mao J."/>
            <person name="Guo H."/>
            <person name="Dou H."/>
            <person name="Li T."/>
            <person name="Mu C."/>
            <person name="Jiang W."/>
            <person name="Fu Q."/>
            <person name="Fu X."/>
            <person name="Miao Y."/>
            <person name="Liu J."/>
            <person name="Yu Q."/>
            <person name="Li R."/>
            <person name="Liao H."/>
            <person name="Li X."/>
            <person name="Kong Y."/>
            <person name="Jiang Z."/>
            <person name="Chourrout D."/>
            <person name="Li R."/>
            <person name="Bao Z."/>
        </authorList>
    </citation>
    <scope>NUCLEOTIDE SEQUENCE [LARGE SCALE GENOMIC DNA]</scope>
    <source>
        <strain evidence="13 14">PY_sf001</strain>
    </source>
</reference>
<dbReference type="SUPFAM" id="SSF48508">
    <property type="entry name" value="Nuclear receptor ligand-binding domain"/>
    <property type="match status" value="1"/>
</dbReference>
<evidence type="ECO:0000256" key="4">
    <source>
        <dbReference type="ARBA" id="ARBA00023015"/>
    </source>
</evidence>
<dbReference type="PROSITE" id="PS00031">
    <property type="entry name" value="NUCLEAR_REC_DBD_1"/>
    <property type="match status" value="1"/>
</dbReference>
<dbReference type="InterPro" id="IPR000536">
    <property type="entry name" value="Nucl_hrmn_rcpt_lig-bd"/>
</dbReference>
<evidence type="ECO:0000256" key="8">
    <source>
        <dbReference type="ARBA" id="ARBA00023242"/>
    </source>
</evidence>
<feature type="region of interest" description="Disordered" evidence="10">
    <location>
        <begin position="68"/>
        <end position="90"/>
    </location>
</feature>
<dbReference type="PRINTS" id="PR00047">
    <property type="entry name" value="STROIDFINGER"/>
</dbReference>
<proteinExistence type="inferred from homology"/>
<dbReference type="InterPro" id="IPR013088">
    <property type="entry name" value="Znf_NHR/GATA"/>
</dbReference>
<comment type="similarity">
    <text evidence="9">Belongs to the nuclear hormone receptor family.</text>
</comment>
<keyword evidence="14" id="KW-1185">Reference proteome</keyword>
<dbReference type="InterPro" id="IPR050234">
    <property type="entry name" value="Nuclear_hormone_rcpt_NR1"/>
</dbReference>
<evidence type="ECO:0000259" key="11">
    <source>
        <dbReference type="PROSITE" id="PS51030"/>
    </source>
</evidence>
<protein>
    <submittedName>
        <fullName evidence="13">Vitamin D3 receptor</fullName>
    </submittedName>
</protein>
<evidence type="ECO:0000313" key="14">
    <source>
        <dbReference type="Proteomes" id="UP000242188"/>
    </source>
</evidence>
<keyword evidence="2 9" id="KW-0863">Zinc-finger</keyword>
<keyword evidence="6 9" id="KW-0804">Transcription</keyword>